<protein>
    <submittedName>
        <fullName evidence="4">Stage III sporulation protein SpoIIIAA</fullName>
    </submittedName>
</protein>
<dbReference type="Gene3D" id="3.40.50.300">
    <property type="entry name" value="P-loop containing nucleotide triphosphate hydrolases"/>
    <property type="match status" value="1"/>
</dbReference>
<dbReference type="RefSeq" id="WP_307468975.1">
    <property type="nucleotide sequence ID" value="NZ_JAURUR010000020.1"/>
</dbReference>
<evidence type="ECO:0000313" key="4">
    <source>
        <dbReference type="EMBL" id="MDP9766118.1"/>
    </source>
</evidence>
<keyword evidence="1" id="KW-0547">Nucleotide-binding</keyword>
<dbReference type="EMBL" id="JAURUR010000020">
    <property type="protein sequence ID" value="MDP9766118.1"/>
    <property type="molecule type" value="Genomic_DNA"/>
</dbReference>
<dbReference type="PANTHER" id="PTHR20953:SF3">
    <property type="entry name" value="P-LOOP CONTAINING NUCLEOSIDE TRIPHOSPHATE HYDROLASES SUPERFAMILY PROTEIN"/>
    <property type="match status" value="1"/>
</dbReference>
<sequence>MNRGVLERIAQDYQKLLSILPSDIRDELRPVIDDAEEVKLRFGLPLKIKHHGIWHKYEHLVINQAHLSSLHSSLESPIRDDNRTGINGTGHRISKIPGPDGKDIIGFNIRIARFFGGIAEILRAALHENPSILICGLAGKGKSTLLRDIIRVVAEKFDANVTVVDTSNEVAGDGKIPHPGIGEADRYFVPVKARQHEVMLEAVANNSAHIVAIDEIQKLSEAEMIRDLSVKAKFIGSTHGDDMEALIRNKSLAPLFHPVPVFHWALMIRAIGVYDLYDLNQAVQDVQADRPIAPIQTFHTFVQAAAPAGAEAPCGQAV</sequence>
<name>A0ABT9MHP8_9DEIO</name>
<reference evidence="4 5" key="1">
    <citation type="submission" date="2023-07" db="EMBL/GenBank/DDBJ databases">
        <title>Genomic Encyclopedia of Type Strains, Phase IV (KMG-IV): sequencing the most valuable type-strain genomes for metagenomic binning, comparative biology and taxonomic classification.</title>
        <authorList>
            <person name="Goeker M."/>
        </authorList>
    </citation>
    <scope>NUCLEOTIDE SEQUENCE [LARGE SCALE GENOMIC DNA]</scope>
    <source>
        <strain evidence="4 5">NIO-1023</strain>
    </source>
</reference>
<evidence type="ECO:0000256" key="1">
    <source>
        <dbReference type="ARBA" id="ARBA00022741"/>
    </source>
</evidence>
<evidence type="ECO:0000259" key="3">
    <source>
        <dbReference type="SMART" id="SM00382"/>
    </source>
</evidence>
<gene>
    <name evidence="4" type="ORF">QO006_003582</name>
</gene>
<proteinExistence type="predicted"/>
<dbReference type="InterPro" id="IPR003593">
    <property type="entry name" value="AAA+_ATPase"/>
</dbReference>
<dbReference type="Pfam" id="PF19568">
    <property type="entry name" value="Spore_III_AA"/>
    <property type="match status" value="1"/>
</dbReference>
<dbReference type="SMART" id="SM00382">
    <property type="entry name" value="AAA"/>
    <property type="match status" value="1"/>
</dbReference>
<dbReference type="Proteomes" id="UP001232163">
    <property type="component" value="Unassembled WGS sequence"/>
</dbReference>
<dbReference type="InterPro" id="IPR045735">
    <property type="entry name" value="Spore_III_AA_AAA+_ATPase"/>
</dbReference>
<accession>A0ABT9MHP8</accession>
<dbReference type="SUPFAM" id="SSF52540">
    <property type="entry name" value="P-loop containing nucleoside triphosphate hydrolases"/>
    <property type="match status" value="1"/>
</dbReference>
<feature type="domain" description="AAA+ ATPase" evidence="3">
    <location>
        <begin position="128"/>
        <end position="261"/>
    </location>
</feature>
<organism evidence="4 5">
    <name type="scientific">Deinococcus enclensis</name>
    <dbReference type="NCBI Taxonomy" id="1049582"/>
    <lineage>
        <taxon>Bacteria</taxon>
        <taxon>Thermotogati</taxon>
        <taxon>Deinococcota</taxon>
        <taxon>Deinococci</taxon>
        <taxon>Deinococcales</taxon>
        <taxon>Deinococcaceae</taxon>
        <taxon>Deinococcus</taxon>
    </lineage>
</organism>
<evidence type="ECO:0000313" key="5">
    <source>
        <dbReference type="Proteomes" id="UP001232163"/>
    </source>
</evidence>
<dbReference type="PANTHER" id="PTHR20953">
    <property type="entry name" value="KINASE-RELATED"/>
    <property type="match status" value="1"/>
</dbReference>
<keyword evidence="2" id="KW-0067">ATP-binding</keyword>
<keyword evidence="5" id="KW-1185">Reference proteome</keyword>
<comment type="caution">
    <text evidence="4">The sequence shown here is derived from an EMBL/GenBank/DDBJ whole genome shotgun (WGS) entry which is preliminary data.</text>
</comment>
<evidence type="ECO:0000256" key="2">
    <source>
        <dbReference type="ARBA" id="ARBA00022840"/>
    </source>
</evidence>
<dbReference type="InterPro" id="IPR027417">
    <property type="entry name" value="P-loop_NTPase"/>
</dbReference>